<dbReference type="RefSeq" id="WP_157392020.1">
    <property type="nucleotide sequence ID" value="NZ_WRPP01000009.1"/>
</dbReference>
<accession>A0A7K1V6Z0</accession>
<protein>
    <submittedName>
        <fullName evidence="4">Methylaspartate mutase</fullName>
    </submittedName>
</protein>
<dbReference type="Proteomes" id="UP000466794">
    <property type="component" value="Unassembled WGS sequence"/>
</dbReference>
<dbReference type="Gene3D" id="3.90.970.10">
    <property type="match status" value="1"/>
</dbReference>
<evidence type="ECO:0000256" key="1">
    <source>
        <dbReference type="ARBA" id="ARBA00022628"/>
    </source>
</evidence>
<keyword evidence="1" id="KW-0846">Cobalamin</keyword>
<dbReference type="Pfam" id="PF06368">
    <property type="entry name" value="Met_asp_mut_E"/>
    <property type="match status" value="1"/>
</dbReference>
<dbReference type="Gene3D" id="3.20.20.240">
    <property type="entry name" value="Methylmalonyl-CoA mutase"/>
    <property type="match status" value="1"/>
</dbReference>
<reference evidence="4 5" key="1">
    <citation type="submission" date="2019-12" db="EMBL/GenBank/DDBJ databases">
        <title>Nocardia sp. nov. ET3-3 isolated from soil.</title>
        <authorList>
            <person name="Kanchanasin P."/>
            <person name="Tanasupawat S."/>
            <person name="Yuki M."/>
            <person name="Kudo T."/>
        </authorList>
    </citation>
    <scope>NUCLEOTIDE SEQUENCE [LARGE SCALE GENOMIC DNA]</scope>
    <source>
        <strain evidence="4 5">ET3-3</strain>
    </source>
</reference>
<evidence type="ECO:0000313" key="5">
    <source>
        <dbReference type="Proteomes" id="UP000466794"/>
    </source>
</evidence>
<dbReference type="GO" id="GO:0019670">
    <property type="term" value="P:anaerobic L-glutamate catabolic process"/>
    <property type="evidence" value="ECO:0007669"/>
    <property type="project" value="InterPro"/>
</dbReference>
<keyword evidence="5" id="KW-1185">Reference proteome</keyword>
<dbReference type="GO" id="GO:0031419">
    <property type="term" value="F:cobalamin binding"/>
    <property type="evidence" value="ECO:0007669"/>
    <property type="project" value="UniProtKB-KW"/>
</dbReference>
<evidence type="ECO:0000256" key="3">
    <source>
        <dbReference type="ARBA" id="ARBA00023285"/>
    </source>
</evidence>
<keyword evidence="3" id="KW-0170">Cobalt</keyword>
<evidence type="ECO:0000313" key="4">
    <source>
        <dbReference type="EMBL" id="MVU82410.1"/>
    </source>
</evidence>
<organism evidence="4 5">
    <name type="scientific">Nocardia terrae</name>
    <dbReference type="NCBI Taxonomy" id="2675851"/>
    <lineage>
        <taxon>Bacteria</taxon>
        <taxon>Bacillati</taxon>
        <taxon>Actinomycetota</taxon>
        <taxon>Actinomycetes</taxon>
        <taxon>Mycobacteriales</taxon>
        <taxon>Nocardiaceae</taxon>
        <taxon>Nocardia</taxon>
    </lineage>
</organism>
<dbReference type="AlphaFoldDB" id="A0A7K1V6Z0"/>
<gene>
    <name evidence="4" type="ORF">GPX89_34915</name>
</gene>
<comment type="caution">
    <text evidence="4">The sequence shown here is derived from an EMBL/GenBank/DDBJ whole genome shotgun (WGS) entry which is preliminary data.</text>
</comment>
<keyword evidence="2" id="KW-0413">Isomerase</keyword>
<proteinExistence type="predicted"/>
<name>A0A7K1V6Z0_9NOCA</name>
<dbReference type="SUPFAM" id="SSF51703">
    <property type="entry name" value="Cobalamin (vitamin B12)-dependent enzymes"/>
    <property type="match status" value="1"/>
</dbReference>
<sequence>MIVAELPDIASSLAYIRSLGKPTVAQLLDEASTRARPLIQPRCGVGGHEAMRALLTGLQATAAPDIATVTVDSHTRLLRFDSVRAALAADPASLNGYPLINHGWRLGRELNEAVAAPIQLRHGSPDARQLFAVSIASGFTSFEGGGIGYNVPYAKDVPITASLRSWQEIDRIAGEITAAGVTVDRELFGTLTGVLMPPSICLATTLLEAVLAAAQGVRCLSISYPQGGHPWQDLAALRAITTLAAHYLADRPEVRVHTVLHQFMGVFPADRDRAVELIIYGGLIAARGRAAKVITKSPAEASGIPTMAENAVGMVAARFGTGPSFDWFELDEEAITREQSAIEREVRELIDPVLDAPDPIDSIGRAFADGRLDVPFPASRFVRGEVISCRDGQGAIRFARFGNLPFGARTRRANDERLDRPASSPIDSAGLVRDVEYFARPADPDPLRWMRPTAGVRTC</sequence>
<dbReference type="PIRSF" id="PIRSF001495">
    <property type="entry name" value="Met_asp_mut_epsi"/>
    <property type="match status" value="1"/>
</dbReference>
<dbReference type="EMBL" id="WRPP01000009">
    <property type="protein sequence ID" value="MVU82410.1"/>
    <property type="molecule type" value="Genomic_DNA"/>
</dbReference>
<dbReference type="InterPro" id="IPR016176">
    <property type="entry name" value="Cbl-dep_enz_cat"/>
</dbReference>
<dbReference type="InterPro" id="IPR014714">
    <property type="entry name" value="Glu_mut_E_C_dom_sf"/>
</dbReference>
<dbReference type="InterPro" id="IPR006396">
    <property type="entry name" value="Glu_mut_E"/>
</dbReference>
<dbReference type="GO" id="GO:0050097">
    <property type="term" value="F:methylaspartate mutase activity"/>
    <property type="evidence" value="ECO:0007669"/>
    <property type="project" value="InterPro"/>
</dbReference>
<evidence type="ECO:0000256" key="2">
    <source>
        <dbReference type="ARBA" id="ARBA00023235"/>
    </source>
</evidence>